<keyword evidence="4" id="KW-1185">Reference proteome</keyword>
<keyword evidence="1" id="KW-0472">Membrane</keyword>
<feature type="domain" description="GA-like" evidence="2">
    <location>
        <begin position="68"/>
        <end position="88"/>
    </location>
</feature>
<dbReference type="Pfam" id="PF17573">
    <property type="entry name" value="GA-like"/>
    <property type="match status" value="2"/>
</dbReference>
<dbReference type="AlphaFoldDB" id="A0A1Q9JJH1"/>
<proteinExistence type="predicted"/>
<sequence>MEENNRTEISGSALLAGAIALEAVAVAAAYRTRALDRVKYRLKRTVEATNLNAFEKSDQGRIRKLVRKYIRRIDKARTKEGAMAAKKAFDEAVAEIGTSARKLADEKLEALGDVYGYAMDKYAYPGGEKVKNAAGKYVDKIRDAATRENVRELRDEFLSLAGRALKKN</sequence>
<gene>
    <name evidence="3" type="ORF">BHK98_09990</name>
</gene>
<name>A0A1Q9JJH1_9FIRM</name>
<keyword evidence="1" id="KW-0812">Transmembrane</keyword>
<evidence type="ECO:0000256" key="1">
    <source>
        <dbReference type="SAM" id="Phobius"/>
    </source>
</evidence>
<protein>
    <recommendedName>
        <fullName evidence="2">GA-like domain-containing protein</fullName>
    </recommendedName>
</protein>
<dbReference type="Proteomes" id="UP000187404">
    <property type="component" value="Unassembled WGS sequence"/>
</dbReference>
<dbReference type="RefSeq" id="WP_075713926.1">
    <property type="nucleotide sequence ID" value="NZ_MJIE01000001.1"/>
</dbReference>
<evidence type="ECO:0000313" key="3">
    <source>
        <dbReference type="EMBL" id="OLR56368.1"/>
    </source>
</evidence>
<accession>A0A1Q9JJH1</accession>
<dbReference type="EMBL" id="MJIE01000001">
    <property type="protein sequence ID" value="OLR56368.1"/>
    <property type="molecule type" value="Genomic_DNA"/>
</dbReference>
<evidence type="ECO:0000313" key="4">
    <source>
        <dbReference type="Proteomes" id="UP000187404"/>
    </source>
</evidence>
<organism evidence="3 4">
    <name type="scientific">Hornefia porci</name>
    <dbReference type="NCBI Taxonomy" id="2652292"/>
    <lineage>
        <taxon>Bacteria</taxon>
        <taxon>Bacillati</taxon>
        <taxon>Bacillota</taxon>
        <taxon>Clostridia</taxon>
        <taxon>Peptostreptococcales</taxon>
        <taxon>Anaerovoracaceae</taxon>
        <taxon>Hornefia</taxon>
    </lineage>
</organism>
<keyword evidence="1" id="KW-1133">Transmembrane helix</keyword>
<dbReference type="InterPro" id="IPR035152">
    <property type="entry name" value="GA-like"/>
</dbReference>
<feature type="transmembrane region" description="Helical" evidence="1">
    <location>
        <begin position="12"/>
        <end position="30"/>
    </location>
</feature>
<evidence type="ECO:0000259" key="2">
    <source>
        <dbReference type="Pfam" id="PF17573"/>
    </source>
</evidence>
<feature type="domain" description="GA-like" evidence="2">
    <location>
        <begin position="136"/>
        <end position="158"/>
    </location>
</feature>
<comment type="caution">
    <text evidence="3">The sequence shown here is derived from an EMBL/GenBank/DDBJ whole genome shotgun (WGS) entry which is preliminary data.</text>
</comment>
<reference evidence="3 4" key="1">
    <citation type="journal article" date="2016" name="Appl. Environ. Microbiol.">
        <title>Function and Phylogeny of Bacterial Butyryl Coenzyme A:Acetate Transferases and Their Diversity in the Proximal Colon of Swine.</title>
        <authorList>
            <person name="Trachsel J."/>
            <person name="Bayles D.O."/>
            <person name="Looft T."/>
            <person name="Levine U.Y."/>
            <person name="Allen H.K."/>
        </authorList>
    </citation>
    <scope>NUCLEOTIDE SEQUENCE [LARGE SCALE GENOMIC DNA]</scope>
    <source>
        <strain evidence="3 4">68-3-10</strain>
    </source>
</reference>